<feature type="transmembrane region" description="Helical" evidence="2">
    <location>
        <begin position="237"/>
        <end position="261"/>
    </location>
</feature>
<comment type="caution">
    <text evidence="3">The sequence shown here is derived from an EMBL/GenBank/DDBJ whole genome shotgun (WGS) entry which is preliminary data.</text>
</comment>
<keyword evidence="2" id="KW-0812">Transmembrane</keyword>
<keyword evidence="2" id="KW-0472">Membrane</keyword>
<evidence type="ECO:0000313" key="3">
    <source>
        <dbReference type="EMBL" id="KAK4219099.1"/>
    </source>
</evidence>
<feature type="transmembrane region" description="Helical" evidence="2">
    <location>
        <begin position="549"/>
        <end position="572"/>
    </location>
</feature>
<dbReference type="AlphaFoldDB" id="A0AAN7BCU0"/>
<protein>
    <submittedName>
        <fullName evidence="3">Protein piccolo</fullName>
    </submittedName>
</protein>
<feature type="transmembrane region" description="Helical" evidence="2">
    <location>
        <begin position="663"/>
        <end position="684"/>
    </location>
</feature>
<feature type="transmembrane region" description="Helical" evidence="2">
    <location>
        <begin position="339"/>
        <end position="361"/>
    </location>
</feature>
<feature type="region of interest" description="Disordered" evidence="1">
    <location>
        <begin position="453"/>
        <end position="483"/>
    </location>
</feature>
<proteinExistence type="predicted"/>
<dbReference type="PANTHER" id="PTHR37544">
    <property type="entry name" value="SPRAY-RELATED"/>
    <property type="match status" value="1"/>
</dbReference>
<keyword evidence="2" id="KW-1133">Transmembrane helix</keyword>
<feature type="transmembrane region" description="Helical" evidence="2">
    <location>
        <begin position="507"/>
        <end position="529"/>
    </location>
</feature>
<dbReference type="EMBL" id="MU858050">
    <property type="protein sequence ID" value="KAK4219099.1"/>
    <property type="molecule type" value="Genomic_DNA"/>
</dbReference>
<organism evidence="3 4">
    <name type="scientific">Rhypophila decipiens</name>
    <dbReference type="NCBI Taxonomy" id="261697"/>
    <lineage>
        <taxon>Eukaryota</taxon>
        <taxon>Fungi</taxon>
        <taxon>Dikarya</taxon>
        <taxon>Ascomycota</taxon>
        <taxon>Pezizomycotina</taxon>
        <taxon>Sordariomycetes</taxon>
        <taxon>Sordariomycetidae</taxon>
        <taxon>Sordariales</taxon>
        <taxon>Naviculisporaceae</taxon>
        <taxon>Rhypophila</taxon>
    </lineage>
</organism>
<feature type="transmembrane region" description="Helical" evidence="2">
    <location>
        <begin position="626"/>
        <end position="651"/>
    </location>
</feature>
<feature type="transmembrane region" description="Helical" evidence="2">
    <location>
        <begin position="197"/>
        <end position="217"/>
    </location>
</feature>
<name>A0AAN7BCU0_9PEZI</name>
<sequence length="788" mass="87073">MPDFPDSSLPRQPPAWEASFNAAMLSDFRDELAREAGTVTPGVDDTPYIQYAIEALTRDRDTGYSGDASTPSEIDVPTTRFFVPGQGSQYQNPQPQWQPTPSTLGPGGSAGIPMPVPVPVPYPTHPQPAVVSEGTGLLEPFRPDAAAVSADSLASTLLKGGHRPALPNEWASVDRDAAPANLPPLIFRPRVLRTGSLLFFATLSLLMVGALICSAVYSELHRGLLPYVSIYGGQYFLFRILPAILAAGILLYAQFIISTMFRILPFARLASDELEEREGAIFNDLYIKSFLWPQLVGPWQVWVPTFVVWLMNITIPLQSSLFTVIWVDDGWNWATVQGVAWTLVALYLALFVSAIIIWRYWATMEVTGLMWDPRSLADVAAIISDTNTAEEYRGTQIAGTREGIRFALRRQANLKLGYWTWRDGRPGFWYTLGTPSDNTSSAPVLDQLISKSGGGGGLKSSPQDKEKQGMLSSTTRGGLFSDDHHDMEISPQARYRYLPWCLRNNQLLYILVTSFVLLLALLVVCFLPSTRVTTNGFIPGLPAAPQRGAFSAANFLWSFFPSLLGMIIFLLFQSLDLNLRVLQPWASLSKDYPRGARAEQSLLADYAACAPLQSTFHALKNGHFRVAAISLLGTLFVFIPAVAGGMFMALTTPDDIVRMFPNIPALAIVLTLLVLYFIALVVLFPKRGHFRLPHGVTCLAEIISFLATEDLLNDLVFKQCRSREEMLSKMGVGRGTPESRPRWLFGGGHGAHQQEEDVLGVRRAKRFTEKRKVRKSQIRRGGAKGFLV</sequence>
<evidence type="ECO:0000256" key="2">
    <source>
        <dbReference type="SAM" id="Phobius"/>
    </source>
</evidence>
<dbReference type="PANTHER" id="PTHR37544:SF1">
    <property type="entry name" value="PHOSPHORIBOSYLAMINOIMIDAZOLE-SUCCINOCARBOXAMIDE SYNTHASE"/>
    <property type="match status" value="1"/>
</dbReference>
<dbReference type="InterPro" id="IPR021840">
    <property type="entry name" value="DUF3433"/>
</dbReference>
<accession>A0AAN7BCU0</accession>
<reference evidence="3" key="2">
    <citation type="submission" date="2023-05" db="EMBL/GenBank/DDBJ databases">
        <authorList>
            <consortium name="Lawrence Berkeley National Laboratory"/>
            <person name="Steindorff A."/>
            <person name="Hensen N."/>
            <person name="Bonometti L."/>
            <person name="Westerberg I."/>
            <person name="Brannstrom I.O."/>
            <person name="Guillou S."/>
            <person name="Cros-Aarteil S."/>
            <person name="Calhoun S."/>
            <person name="Haridas S."/>
            <person name="Kuo A."/>
            <person name="Mondo S."/>
            <person name="Pangilinan J."/>
            <person name="Riley R."/>
            <person name="Labutti K."/>
            <person name="Andreopoulos B."/>
            <person name="Lipzen A."/>
            <person name="Chen C."/>
            <person name="Yanf M."/>
            <person name="Daum C."/>
            <person name="Ng V."/>
            <person name="Clum A."/>
            <person name="Ohm R."/>
            <person name="Martin F."/>
            <person name="Silar P."/>
            <person name="Natvig D."/>
            <person name="Lalanne C."/>
            <person name="Gautier V."/>
            <person name="Ament-Velasquez S.L."/>
            <person name="Kruys A."/>
            <person name="Hutchinson M.I."/>
            <person name="Powell A.J."/>
            <person name="Barry K."/>
            <person name="Miller A.N."/>
            <person name="Grigoriev I.V."/>
            <person name="Debuchy R."/>
            <person name="Gladieux P."/>
            <person name="Thoren M.H."/>
            <person name="Johannesson H."/>
        </authorList>
    </citation>
    <scope>NUCLEOTIDE SEQUENCE</scope>
    <source>
        <strain evidence="3">PSN293</strain>
    </source>
</reference>
<dbReference type="Pfam" id="PF11915">
    <property type="entry name" value="DUF3433"/>
    <property type="match status" value="1"/>
</dbReference>
<evidence type="ECO:0000313" key="4">
    <source>
        <dbReference type="Proteomes" id="UP001301769"/>
    </source>
</evidence>
<keyword evidence="4" id="KW-1185">Reference proteome</keyword>
<gene>
    <name evidence="3" type="ORF">QBC37DRAFT_411248</name>
</gene>
<evidence type="ECO:0000256" key="1">
    <source>
        <dbReference type="SAM" id="MobiDB-lite"/>
    </source>
</evidence>
<reference evidence="3" key="1">
    <citation type="journal article" date="2023" name="Mol. Phylogenet. Evol.">
        <title>Genome-scale phylogeny and comparative genomics of the fungal order Sordariales.</title>
        <authorList>
            <person name="Hensen N."/>
            <person name="Bonometti L."/>
            <person name="Westerberg I."/>
            <person name="Brannstrom I.O."/>
            <person name="Guillou S."/>
            <person name="Cros-Aarteil S."/>
            <person name="Calhoun S."/>
            <person name="Haridas S."/>
            <person name="Kuo A."/>
            <person name="Mondo S."/>
            <person name="Pangilinan J."/>
            <person name="Riley R."/>
            <person name="LaButti K."/>
            <person name="Andreopoulos B."/>
            <person name="Lipzen A."/>
            <person name="Chen C."/>
            <person name="Yan M."/>
            <person name="Daum C."/>
            <person name="Ng V."/>
            <person name="Clum A."/>
            <person name="Steindorff A."/>
            <person name="Ohm R.A."/>
            <person name="Martin F."/>
            <person name="Silar P."/>
            <person name="Natvig D.O."/>
            <person name="Lalanne C."/>
            <person name="Gautier V."/>
            <person name="Ament-Velasquez S.L."/>
            <person name="Kruys A."/>
            <person name="Hutchinson M.I."/>
            <person name="Powell A.J."/>
            <person name="Barry K."/>
            <person name="Miller A.N."/>
            <person name="Grigoriev I.V."/>
            <person name="Debuchy R."/>
            <person name="Gladieux P."/>
            <person name="Hiltunen Thoren M."/>
            <person name="Johannesson H."/>
        </authorList>
    </citation>
    <scope>NUCLEOTIDE SEQUENCE</scope>
    <source>
        <strain evidence="3">PSN293</strain>
    </source>
</reference>
<dbReference type="Proteomes" id="UP001301769">
    <property type="component" value="Unassembled WGS sequence"/>
</dbReference>